<sequence>MKEQNCLFLYTFPGSTATAGFMQSIGSYRYPFNTT</sequence>
<organism evidence="1 2">
    <name type="scientific">Gossypium davidsonii</name>
    <name type="common">Davidson's cotton</name>
    <name type="synonym">Gossypium klotzschianum subsp. davidsonii</name>
    <dbReference type="NCBI Taxonomy" id="34287"/>
    <lineage>
        <taxon>Eukaryota</taxon>
        <taxon>Viridiplantae</taxon>
        <taxon>Streptophyta</taxon>
        <taxon>Embryophyta</taxon>
        <taxon>Tracheophyta</taxon>
        <taxon>Spermatophyta</taxon>
        <taxon>Magnoliopsida</taxon>
        <taxon>eudicotyledons</taxon>
        <taxon>Gunneridae</taxon>
        <taxon>Pentapetalae</taxon>
        <taxon>rosids</taxon>
        <taxon>malvids</taxon>
        <taxon>Malvales</taxon>
        <taxon>Malvaceae</taxon>
        <taxon>Malvoideae</taxon>
        <taxon>Gossypium</taxon>
    </lineage>
</organism>
<keyword evidence="2" id="KW-1185">Reference proteome</keyword>
<dbReference type="AlphaFoldDB" id="A0A7J8R0G1"/>
<protein>
    <submittedName>
        <fullName evidence="1">Uncharacterized protein</fullName>
    </submittedName>
</protein>
<comment type="caution">
    <text evidence="1">The sequence shown here is derived from an EMBL/GenBank/DDBJ whole genome shotgun (WGS) entry which is preliminary data.</text>
</comment>
<gene>
    <name evidence="1" type="ORF">Godav_019561</name>
</gene>
<evidence type="ECO:0000313" key="2">
    <source>
        <dbReference type="Proteomes" id="UP000593561"/>
    </source>
</evidence>
<evidence type="ECO:0000313" key="1">
    <source>
        <dbReference type="EMBL" id="MBA0607225.1"/>
    </source>
</evidence>
<dbReference type="EMBL" id="JABFAC010000002">
    <property type="protein sequence ID" value="MBA0607225.1"/>
    <property type="molecule type" value="Genomic_DNA"/>
</dbReference>
<accession>A0A7J8R0G1</accession>
<reference evidence="1 2" key="1">
    <citation type="journal article" date="2019" name="Genome Biol. Evol.">
        <title>Insights into the evolution of the New World diploid cottons (Gossypium, subgenus Houzingenia) based on genome sequencing.</title>
        <authorList>
            <person name="Grover C.E."/>
            <person name="Arick M.A. 2nd"/>
            <person name="Thrash A."/>
            <person name="Conover J.L."/>
            <person name="Sanders W.S."/>
            <person name="Peterson D.G."/>
            <person name="Frelichowski J.E."/>
            <person name="Scheffler J.A."/>
            <person name="Scheffler B.E."/>
            <person name="Wendel J.F."/>
        </authorList>
    </citation>
    <scope>NUCLEOTIDE SEQUENCE [LARGE SCALE GENOMIC DNA]</scope>
    <source>
        <strain evidence="1">27</strain>
        <tissue evidence="1">Leaf</tissue>
    </source>
</reference>
<proteinExistence type="predicted"/>
<dbReference type="Proteomes" id="UP000593561">
    <property type="component" value="Unassembled WGS sequence"/>
</dbReference>
<name>A0A7J8R0G1_GOSDV</name>